<dbReference type="SUPFAM" id="SSF51556">
    <property type="entry name" value="Metallo-dependent hydrolases"/>
    <property type="match status" value="1"/>
</dbReference>
<dbReference type="AlphaFoldDB" id="A0A1T4YK52"/>
<dbReference type="InterPro" id="IPR011059">
    <property type="entry name" value="Metal-dep_hydrolase_composite"/>
</dbReference>
<accession>A0A1T4YK52</accession>
<keyword evidence="3" id="KW-1185">Reference proteome</keyword>
<dbReference type="InterPro" id="IPR032466">
    <property type="entry name" value="Metal_Hydrolase"/>
</dbReference>
<dbReference type="Proteomes" id="UP000190042">
    <property type="component" value="Unassembled WGS sequence"/>
</dbReference>
<dbReference type="Gene3D" id="2.30.40.10">
    <property type="entry name" value="Urease, subunit C, domain 1"/>
    <property type="match status" value="1"/>
</dbReference>
<dbReference type="PANTHER" id="PTHR22642">
    <property type="entry name" value="IMIDAZOLONEPROPIONASE"/>
    <property type="match status" value="1"/>
</dbReference>
<dbReference type="Gene3D" id="3.20.20.140">
    <property type="entry name" value="Metal-dependent hydrolases"/>
    <property type="match status" value="1"/>
</dbReference>
<dbReference type="PANTHER" id="PTHR22642:SF2">
    <property type="entry name" value="PROTEIN LONG AFTER FAR-RED 3"/>
    <property type="match status" value="1"/>
</dbReference>
<dbReference type="SUPFAM" id="SSF51338">
    <property type="entry name" value="Composite domain of metallo-dependent hydrolases"/>
    <property type="match status" value="1"/>
</dbReference>
<dbReference type="InterPro" id="IPR013108">
    <property type="entry name" value="Amidohydro_3"/>
</dbReference>
<reference evidence="3" key="1">
    <citation type="submission" date="2017-02" db="EMBL/GenBank/DDBJ databases">
        <authorList>
            <person name="Varghese N."/>
            <person name="Submissions S."/>
        </authorList>
    </citation>
    <scope>NUCLEOTIDE SEQUENCE [LARGE SCALE GENOMIC DNA]</scope>
    <source>
        <strain evidence="3">DSM 23966</strain>
    </source>
</reference>
<dbReference type="EMBL" id="FUYJ01000006">
    <property type="protein sequence ID" value="SKB02214.1"/>
    <property type="molecule type" value="Genomic_DNA"/>
</dbReference>
<organism evidence="2 3">
    <name type="scientific">Sporosarcina newyorkensis</name>
    <dbReference type="NCBI Taxonomy" id="759851"/>
    <lineage>
        <taxon>Bacteria</taxon>
        <taxon>Bacillati</taxon>
        <taxon>Bacillota</taxon>
        <taxon>Bacilli</taxon>
        <taxon>Bacillales</taxon>
        <taxon>Caryophanaceae</taxon>
        <taxon>Sporosarcina</taxon>
    </lineage>
</organism>
<dbReference type="RefSeq" id="WP_078818097.1">
    <property type="nucleotide sequence ID" value="NZ_FUYJ01000006.1"/>
</dbReference>
<evidence type="ECO:0000259" key="1">
    <source>
        <dbReference type="Pfam" id="PF07969"/>
    </source>
</evidence>
<proteinExistence type="predicted"/>
<evidence type="ECO:0000313" key="2">
    <source>
        <dbReference type="EMBL" id="SKB02214.1"/>
    </source>
</evidence>
<name>A0A1T4YK52_9BACL</name>
<sequence>MYADIIFINGEVITVDGNESVQEAVAVKDNQIVGVGKTVEMNGWIGEGTRVIDLDGKSLLPGFIDAHLHLTIFGTNLLGINCQDPHIQSLQDLYTELKKKVDQTPVGEWVRVTGFNEHTMMEGRFPSKQELDAISTQHPIVIIRVCNHTSIANSRALESVGFTKESKDPEGGKIERNSNGELTGKVLESAHMQLFNEADYSDKEIEEGFKLASDTFVKAGITSVHDAGSYGWGPNVLHLMKKSIGSGDVKVRVYAIVGSLTDSKAFIRSMIDDGAVTGDGDEWFKIGPAKLFTDGSSTGPTLATRKPYDSNPSDCGILYYSQKEINEMLGEAHEKGYQITAHAQGDRAIEMLLNCIENVLEKHPRKDHRHRIEHAGIASLDLQERMKELGVVAIPNPAFVYVNGDSYINNYGDRVNVMYPAKDYLEKGIPFAFASDTPVITHSPLLGIHAAVNRKTSTGQDIGANQKITVQEAIKAYTYMGAYASFEEQRKGSIEVGKLADLVVLNESILAVESESLKDLSVELTMIDGKIEYEKLYINVK</sequence>
<evidence type="ECO:0000313" key="3">
    <source>
        <dbReference type="Proteomes" id="UP000190042"/>
    </source>
</evidence>
<feature type="domain" description="Amidohydrolase 3" evidence="1">
    <location>
        <begin position="50"/>
        <end position="531"/>
    </location>
</feature>
<dbReference type="Gene3D" id="3.10.310.70">
    <property type="match status" value="1"/>
</dbReference>
<gene>
    <name evidence="2" type="ORF">SAMN04244570_2869</name>
</gene>
<dbReference type="GO" id="GO:0016810">
    <property type="term" value="F:hydrolase activity, acting on carbon-nitrogen (but not peptide) bonds"/>
    <property type="evidence" value="ECO:0007669"/>
    <property type="project" value="InterPro"/>
</dbReference>
<dbReference type="Pfam" id="PF07969">
    <property type="entry name" value="Amidohydro_3"/>
    <property type="match status" value="1"/>
</dbReference>
<protein>
    <recommendedName>
        <fullName evidence="1">Amidohydrolase 3 domain-containing protein</fullName>
    </recommendedName>
</protein>
<dbReference type="CDD" id="cd01300">
    <property type="entry name" value="YtcJ_like"/>
    <property type="match status" value="1"/>
</dbReference>
<dbReference type="InterPro" id="IPR033932">
    <property type="entry name" value="YtcJ-like"/>
</dbReference>